<dbReference type="InterPro" id="IPR000225">
    <property type="entry name" value="Armadillo"/>
</dbReference>
<dbReference type="Proteomes" id="UP001491310">
    <property type="component" value="Unassembled WGS sequence"/>
</dbReference>
<feature type="compositionally biased region" description="Low complexity" evidence="2">
    <location>
        <begin position="30"/>
        <end position="39"/>
    </location>
</feature>
<proteinExistence type="predicted"/>
<evidence type="ECO:0000256" key="1">
    <source>
        <dbReference type="PROSITE-ProRule" id="PRU00259"/>
    </source>
</evidence>
<evidence type="ECO:0000313" key="4">
    <source>
        <dbReference type="Proteomes" id="UP001491310"/>
    </source>
</evidence>
<feature type="compositionally biased region" description="Pro residues" evidence="2">
    <location>
        <begin position="206"/>
        <end position="216"/>
    </location>
</feature>
<dbReference type="EMBL" id="JALJOT010000006">
    <property type="protein sequence ID" value="KAK9909921.1"/>
    <property type="molecule type" value="Genomic_DNA"/>
</dbReference>
<evidence type="ECO:0008006" key="5">
    <source>
        <dbReference type="Google" id="ProtNLM"/>
    </source>
</evidence>
<feature type="region of interest" description="Disordered" evidence="2">
    <location>
        <begin position="1"/>
        <end position="68"/>
    </location>
</feature>
<dbReference type="InterPro" id="IPR016024">
    <property type="entry name" value="ARM-type_fold"/>
</dbReference>
<dbReference type="SMART" id="SM00185">
    <property type="entry name" value="ARM"/>
    <property type="match status" value="9"/>
</dbReference>
<protein>
    <recommendedName>
        <fullName evidence="5">ARM repeat-containing protein</fullName>
    </recommendedName>
</protein>
<gene>
    <name evidence="3" type="ORF">WJX75_009496</name>
</gene>
<feature type="compositionally biased region" description="Polar residues" evidence="2">
    <location>
        <begin position="506"/>
        <end position="522"/>
    </location>
</feature>
<feature type="repeat" description="ARM" evidence="1">
    <location>
        <begin position="379"/>
        <end position="423"/>
    </location>
</feature>
<feature type="repeat" description="ARM" evidence="1">
    <location>
        <begin position="744"/>
        <end position="786"/>
    </location>
</feature>
<evidence type="ECO:0000256" key="2">
    <source>
        <dbReference type="SAM" id="MobiDB-lite"/>
    </source>
</evidence>
<comment type="caution">
    <text evidence="3">The sequence shown here is derived from an EMBL/GenBank/DDBJ whole genome shotgun (WGS) entry which is preliminary data.</text>
</comment>
<feature type="region of interest" description="Disordered" evidence="2">
    <location>
        <begin position="204"/>
        <end position="228"/>
    </location>
</feature>
<accession>A0ABR2YTJ9</accession>
<feature type="compositionally biased region" description="Low complexity" evidence="2">
    <location>
        <begin position="459"/>
        <end position="472"/>
    </location>
</feature>
<keyword evidence="4" id="KW-1185">Reference proteome</keyword>
<dbReference type="InterPro" id="IPR011989">
    <property type="entry name" value="ARM-like"/>
</dbReference>
<dbReference type="Gene3D" id="1.25.10.10">
    <property type="entry name" value="Leucine-rich Repeat Variant"/>
    <property type="match status" value="4"/>
</dbReference>
<reference evidence="3 4" key="1">
    <citation type="journal article" date="2024" name="Nat. Commun.">
        <title>Phylogenomics reveals the evolutionary origins of lichenization in chlorophyte algae.</title>
        <authorList>
            <person name="Puginier C."/>
            <person name="Libourel C."/>
            <person name="Otte J."/>
            <person name="Skaloud P."/>
            <person name="Haon M."/>
            <person name="Grisel S."/>
            <person name="Petersen M."/>
            <person name="Berrin J.G."/>
            <person name="Delaux P.M."/>
            <person name="Dal Grande F."/>
            <person name="Keller J."/>
        </authorList>
    </citation>
    <scope>NUCLEOTIDE SEQUENCE [LARGE SCALE GENOMIC DNA]</scope>
    <source>
        <strain evidence="3 4">SAG 216-7</strain>
    </source>
</reference>
<dbReference type="PANTHER" id="PTHR46043">
    <property type="entry name" value="ARM REPEAT SUPERFAMILY PROTEIN"/>
    <property type="match status" value="1"/>
</dbReference>
<dbReference type="SUPFAM" id="SSF48371">
    <property type="entry name" value="ARM repeat"/>
    <property type="match status" value="1"/>
</dbReference>
<organism evidence="3 4">
    <name type="scientific">Coccomyxa subellipsoidea</name>
    <dbReference type="NCBI Taxonomy" id="248742"/>
    <lineage>
        <taxon>Eukaryota</taxon>
        <taxon>Viridiplantae</taxon>
        <taxon>Chlorophyta</taxon>
        <taxon>core chlorophytes</taxon>
        <taxon>Trebouxiophyceae</taxon>
        <taxon>Trebouxiophyceae incertae sedis</taxon>
        <taxon>Coccomyxaceae</taxon>
        <taxon>Coccomyxa</taxon>
    </lineage>
</organism>
<evidence type="ECO:0000313" key="3">
    <source>
        <dbReference type="EMBL" id="KAK9909921.1"/>
    </source>
</evidence>
<dbReference type="PROSITE" id="PS50176">
    <property type="entry name" value="ARM_REPEAT"/>
    <property type="match status" value="2"/>
</dbReference>
<sequence length="1001" mass="102703">MQPRRVQEPSTPVRMLSPAPTQPSTPERCSSSGSAPASPMAERTDNGMLRSPASSVGAGGRGAPGRNPGTVWLQTPVTRRLSAGAHKLAARLAADAPLEEKQAAMCKLHSLLFGGISEGNRAAAEKSERPGVFVGILRAGLGPFLKQAAGLLVARSESTKVPKATSLLLKALAEWIAAQLEPRASPIARSSIVAELRALVDLPPLSDAPPHTPPGPAAAQPGQRVQDSPMDMEGLRCVPSIPSMDSSGNDVGTLGALLPMHRASYTEARLAFSLIIGAIAAACPVECEEFPSAVFVKPLTRLVRHSKVNMQVSAAWGLNRLVAHGPARGALAQNDKHLGVLAGLLQADGLVSVRSSVANIIRRLIADDHTTQWVLAEAGAVEGLVQLLAAPAAQPRALADAVFALKRLTAADRRSRAAFVDAAGPDALLRLLDCQQHQLMAPLPCYPAGQALALPAMRAAPGGSRPGSAGLPPRSPMGLPPRSPLGAASTPDSRRGGHAASEAGSALSQACTPERSGTSQRWTPGCARPAGADGTGSGVGAGEYAAQMQYSAARILRHLALDGDAGHKVAARGCLPALVQALQGAKPRVAFALASAISAAVEGSAAAAQLVADNGGIQLLVRIMQHGSGHGKKAAAEALQAMAAESEALRPALVAVGAVTILTNLLVSGNVQQRAACIGALQALAFCPEEGTRTAEGIASGGCLPHLLGLLRCGPLPLRSLAAGAMCNLTLGNAAIAAEVAEAGAVPDLVALLCAGQADGQYAAAAALYNMAAARPVLHAAVAAAGAIKPLVALLSAESWYCRIVSADVLACLATNERLAHVIAESQAQQPLLELLHLQHSPGMLEAVTGPVQCLSYERGKNEILMRGYKFAAAKLSAAAALGAIAPANADSWRLAEAAGRPLVDMLSSANNRARALAAAALADVSAGDPEARTWVCRLAGRNGRALIEAAGEEERATAALMGRQREAIPYSGYAIIANARTGFLPTPRVMELDTWRTTVD</sequence>
<dbReference type="PANTHER" id="PTHR46043:SF13">
    <property type="entry name" value="ARM REPEAT SUPERFAMILY PROTEIN"/>
    <property type="match status" value="1"/>
</dbReference>
<name>A0ABR2YTJ9_9CHLO</name>
<feature type="compositionally biased region" description="Pro residues" evidence="2">
    <location>
        <begin position="473"/>
        <end position="483"/>
    </location>
</feature>
<feature type="region of interest" description="Disordered" evidence="2">
    <location>
        <begin position="459"/>
        <end position="534"/>
    </location>
</feature>